<comment type="caution">
    <text evidence="5">The sequence shown here is derived from an EMBL/GenBank/DDBJ whole genome shotgun (WGS) entry which is preliminary data.</text>
</comment>
<dbReference type="RefSeq" id="WP_343799141.1">
    <property type="nucleotide sequence ID" value="NZ_BAAAGF010000004.1"/>
</dbReference>
<evidence type="ECO:0000259" key="4">
    <source>
        <dbReference type="PROSITE" id="PS50825"/>
    </source>
</evidence>
<feature type="domain" description="HYR" evidence="4">
    <location>
        <begin position="1030"/>
        <end position="1110"/>
    </location>
</feature>
<dbReference type="InterPro" id="IPR026444">
    <property type="entry name" value="Secre_tail"/>
</dbReference>
<dbReference type="SUPFAM" id="SSF49899">
    <property type="entry name" value="Concanavalin A-like lectins/glucanases"/>
    <property type="match status" value="1"/>
</dbReference>
<dbReference type="Gene3D" id="2.60.40.10">
    <property type="entry name" value="Immunoglobulins"/>
    <property type="match status" value="9"/>
</dbReference>
<dbReference type="InterPro" id="IPR045829">
    <property type="entry name" value="PKD_6"/>
</dbReference>
<dbReference type="PANTHER" id="PTHR24273">
    <property type="entry name" value="FI04643P-RELATED"/>
    <property type="match status" value="1"/>
</dbReference>
<accession>A0ABN1JXQ0</accession>
<dbReference type="Gene3D" id="2.60.120.200">
    <property type="match status" value="1"/>
</dbReference>
<evidence type="ECO:0000313" key="6">
    <source>
        <dbReference type="Proteomes" id="UP001500736"/>
    </source>
</evidence>
<dbReference type="Pfam" id="PF23237">
    <property type="entry name" value="HYR_4C"/>
    <property type="match status" value="3"/>
</dbReference>
<evidence type="ECO:0000313" key="5">
    <source>
        <dbReference type="EMBL" id="GAA0748586.1"/>
    </source>
</evidence>
<evidence type="ECO:0000256" key="2">
    <source>
        <dbReference type="ARBA" id="ARBA00022737"/>
    </source>
</evidence>
<keyword evidence="6" id="KW-1185">Reference proteome</keyword>
<keyword evidence="2" id="KW-0677">Repeat</keyword>
<dbReference type="SMART" id="SM00560">
    <property type="entry name" value="LamGL"/>
    <property type="match status" value="1"/>
</dbReference>
<dbReference type="Proteomes" id="UP001500736">
    <property type="component" value="Unassembled WGS sequence"/>
</dbReference>
<name>A0ABN1JXQ0_9FLAO</name>
<dbReference type="InterPro" id="IPR057078">
    <property type="entry name" value="HYR-4C"/>
</dbReference>
<gene>
    <name evidence="5" type="ORF">GCM10009431_27330</name>
</gene>
<dbReference type="Pfam" id="PF19408">
    <property type="entry name" value="PKD_6"/>
    <property type="match status" value="1"/>
</dbReference>
<dbReference type="InterPro" id="IPR013783">
    <property type="entry name" value="Ig-like_fold"/>
</dbReference>
<keyword evidence="3" id="KW-1015">Disulfide bond</keyword>
<dbReference type="Pfam" id="PF02494">
    <property type="entry name" value="HYR"/>
    <property type="match status" value="3"/>
</dbReference>
<reference evidence="5 6" key="1">
    <citation type="journal article" date="2019" name="Int. J. Syst. Evol. Microbiol.">
        <title>The Global Catalogue of Microorganisms (GCM) 10K type strain sequencing project: providing services to taxonomists for standard genome sequencing and annotation.</title>
        <authorList>
            <consortium name="The Broad Institute Genomics Platform"/>
            <consortium name="The Broad Institute Genome Sequencing Center for Infectious Disease"/>
            <person name="Wu L."/>
            <person name="Ma J."/>
        </authorList>
    </citation>
    <scope>NUCLEOTIDE SEQUENCE [LARGE SCALE GENOMIC DNA]</scope>
    <source>
        <strain evidence="5 6">JCM 15976</strain>
    </source>
</reference>
<organism evidence="5 6">
    <name type="scientific">Gaetbulibacter jejuensis</name>
    <dbReference type="NCBI Taxonomy" id="584607"/>
    <lineage>
        <taxon>Bacteria</taxon>
        <taxon>Pseudomonadati</taxon>
        <taxon>Bacteroidota</taxon>
        <taxon>Flavobacteriia</taxon>
        <taxon>Flavobacteriales</taxon>
        <taxon>Flavobacteriaceae</taxon>
        <taxon>Gaetbulibacter</taxon>
    </lineage>
</organism>
<evidence type="ECO:0000256" key="3">
    <source>
        <dbReference type="ARBA" id="ARBA00023157"/>
    </source>
</evidence>
<dbReference type="InterPro" id="IPR006558">
    <property type="entry name" value="LamG-like"/>
</dbReference>
<sequence length="3124" mass="326782">MKKYLLRIIAIVIALISNLSIGQSNIYESYLILDINSSGNTYYDLQANTGNQDFDGLNLGTFTSSNSLILNGAQNQTYKCFSDNILNSWLDYRVYLISDAPSAFIPHEILFNTDDGTSNHCGGNSIDQTWESSGANINILNGLPSGDYYLEVYTRSEYDTNSDNIPDGTHYASNGGANYRATFRADNPPTANCIATLTVYLDATGNASINTTDINNGSTDDFDTPTLSIDVNSFDCSNIGSPVIVTLTAEDSLGQTDTCTTTVTVVDTINPDTPALTDITAECNATVTAPTTTDNCGATITGTTSDATTFNTQGTYTITWNFDDGNGNDIDVIQNIEIDDVTAPVPDVATLADVTDQCEVTALTPPSATDNCGGTVTVTHNATLPITVQGTTVVTWTYDDGNGNTSTQTQNVVINDITAPVPDVATLADVTDECEVTALTPPSATDNCGGTVTVTHNATLPIATQGTTVVTWTYDDGNGNTSTQTQNVVIDDVTAPVPDVATLADVTDECEVTALTPPSATDNCGGTVTVTHNATLPIATQGTTVVTWTYDDGNGNTSTQTQNVIIDDVNAPVPDVATLADVTAECEVIALTPPSATDNCGGSVSVTHDASLPIATQGTTVVTWTYDDGNGNTSTQTQNVVINDITAPVPDVATLADVTDECEVTALTPPSATDNCGGTVTVTHNATLPIATQGTTVVTWTYDDGNGNTSTQTQNVVIDDVTAPVPDVATLANVTDECEVTALTPPSATDNCSGTVTVTHNASLPITVQGTTVVTWTYDDGNGNTSTQTQNVVIDDVTAPVPDVATLSDVTTECEVTALTPPSATDNCGGSVTVTHNASLPITVQGTTVVTWTYDDGNGNTSTQTQNVVIDDITNPTINCPSNITTTNDAGLCSAIITYSAPSGSDNCGSVTITQTAGLPSGSAFPVGTTTNTFEIEDTAGNTTSCSFTVTVNDNENPTITCPSDITVNADGNCEATSVTLINPTVNDNCSIDTITNNAPATFPLGNTTVTWTVTDLAGNSSQCTQIVTVNDVTPPTITCPGDITVNADTGLCTASGVNLGTPTVDDNCGVGFSNDAPAIFPLGQMIVTWTATDGYSNSTTCTQTVTVVDNEAPNVICQSLSLQLNPTTGLATITANDIDNGSTDNCSISNMTLSQTTFDCNDIGTNTVTLTVTDGSGNSDSCTATVTITDAAQGASVSISANNNPVCAGEAVTFTATPVNGGATPSYEWFVNGGSVGNNSNTFTTSTLTNNDQVSVEMTSSVSVCATAVSSNTITMTVNPLLPVTFNLNASANPACNGDNLTFFVTGLTNGGSNPSYQWYVNSNPVGANTNSYSSSAINNGDIISVSVTSNATCATPIPATESLTMTVTPDATISLTSANNNQTICNGDSLVNITYNIANATGATITGIPTGISGSYNSGVFTISGTPSQIGTFNYTVTPTGCGGNTATGTITVGPDATITLLSSSENQGICNDNSDSVNLQFQLNSGATGATLTSTPALPAGITGSYNAATGIYTISGTTTQAGIYNYTVSTIGCGAGDSISGIITVYNGVPSTPNNINGPFSLFCPVAELVYSVPYDPNVETYNWTVSGGLTIESGQGTNEVTITVNGTFAFFETVSVSATNACGTSSTASELIFLNFSGTDIDAGPDIYVCEGTTQVTMNGNAGGLNYDEWTWDDNGAGGSFSTELVGNDCVWVCTDYFLWWCVDGYYDCSDIYDYTETSTYTIPSSAQPGDIITISLLAESTFWCDPLESTMQIHIIENPDATISSSDVTLCQGDSTTITFTGTPNSEIRYNDGSGNTWLPLGPSGSTTITVSPTTTTTYSLNRVRYNPATYPGGGNNCALALNETVTVNINEPATITAPNDITICEGETVNLSSITYSGTNAVVTWTTSGSGNFSGNTYTPSAGDIFNGSVTLTAINTPSDGICPSDSDTMVVTINPLATVYAGVDQTICEGESVTLSSASYGGSATSASWSTAGDGGFVGNIYTPGTSDITNGSVVLTYTTNNPSGPCGSASDTITITINQAATVNAGNDVTICEGDVVNLSSANYSGSATSATWSSSGTGNFSSGIYTPSAADITNGSVTLTYTTNNPAGPCGVAVDSKVVTINPLPVVDAGTNQAICETSGSINLNATLGGSTTATWSSSGDGTFNNNNPNAIYTLGANDITNGSVTLTYTTNSAMAPCSNTSDSVTYTIVPFTTASASIAVPATGCTAQITLSGNGSGQWSATSSTGHSFSFSNVNDPNATFIGESGGTYSIIWTITNPSPCGNSQATLSNISFPNCGNNIDFDGIDDTVSFNDNFDLNGPFSIEIWVKPNALGTIKTIYSKRNALNLSTGFDLRLVNSTLSFRWNGGGQVSATGLTTNRWYHTAVTFDGSTYRLYVDGVEINSNTGGAPNANNRRFLLGAMDRSTNIPTNHFNGWLDELRIWNTALTATQIREMMNQEIEQNGANVRGSVLGLDIDGLTWANLDAYYQMNQAFDVTGGLLNANLGGINGNLLNINSTQQETSPLPYVSNQNGTWNNQNTWLNGTVQQVPNTNGINGTSVNWNIVRTQHDVTSGNRATTVLGLLIDANRYSITNDQQLNVSKYLKIDGVLDLVGESQLLQPNNSIVDYTGSGRLERDQEGTSNLYNYNYWGSPVSTLGSSNSRTFAIGSILYDGNNPVSWTTGYDANGATNPVTLSSNWLYNFLNGAINDYSSWISINPTSNVNVGLGFTLKGSGAASPNQTYTFRGQPNNGTITHSISGLNLALVGNPYPSAIDANTFIDDNGPLGSSTLLDGALIFWEQAPSNNSHYLSEYEGVYAYYTKLGGVPSVTPPEINGSGNTGKIPQRYVPVGQGFFVLADADGGTITFNNSQRTFVKETSGASVFMRSNGLNLNSENSESEAYNDGIKRLRLKVTTSENAGRHLLLGFTPNNEATDGVDYGYDAQNRDQLTNDASWSIEDNNYIIQGVGEFDELNTYPLNIHLSDQGNVSISLTDLENFDEDIDVFVYDSTEDSYTQINYSNFNINLEAGDYNGRFNIVFVEDNSLSVIDTQLKDITVKYLHNSNELYIKTPSSINAKQIYMINIAGQVVKSWNMTNLPLSDELRIPVKNISEGNYIVKIETNTSSYSKKVIVKY</sequence>
<dbReference type="PANTHER" id="PTHR24273:SF32">
    <property type="entry name" value="HYALIN"/>
    <property type="match status" value="1"/>
</dbReference>
<dbReference type="NCBIfam" id="TIGR04183">
    <property type="entry name" value="Por_Secre_tail"/>
    <property type="match status" value="1"/>
</dbReference>
<dbReference type="PROSITE" id="PS50825">
    <property type="entry name" value="HYR"/>
    <property type="match status" value="2"/>
</dbReference>
<keyword evidence="1" id="KW-0732">Signal</keyword>
<dbReference type="InterPro" id="IPR013320">
    <property type="entry name" value="ConA-like_dom_sf"/>
</dbReference>
<dbReference type="EMBL" id="BAAAGF010000004">
    <property type="protein sequence ID" value="GAA0748586.1"/>
    <property type="molecule type" value="Genomic_DNA"/>
</dbReference>
<protein>
    <recommendedName>
        <fullName evidence="4">HYR domain-containing protein</fullName>
    </recommendedName>
</protein>
<dbReference type="Gene3D" id="3.30.1300.70">
    <property type="match status" value="1"/>
</dbReference>
<dbReference type="Pfam" id="PF13385">
    <property type="entry name" value="Laminin_G_3"/>
    <property type="match status" value="1"/>
</dbReference>
<dbReference type="InterPro" id="IPR003410">
    <property type="entry name" value="HYR_dom"/>
</dbReference>
<proteinExistence type="predicted"/>
<evidence type="ECO:0000256" key="1">
    <source>
        <dbReference type="ARBA" id="ARBA00022729"/>
    </source>
</evidence>
<feature type="domain" description="HYR" evidence="4">
    <location>
        <begin position="871"/>
        <end position="954"/>
    </location>
</feature>